<dbReference type="EMBL" id="WHVB01000043">
    <property type="protein sequence ID" value="KAF8466062.1"/>
    <property type="molecule type" value="Genomic_DNA"/>
</dbReference>
<name>A0A9P5JVT2_9AGAM</name>
<accession>A0A9P5JVT2</accession>
<sequence>MAPAMIATAAILPPLVLPPWLVGKDRYNIKLPHIDTLLAIADKGRRPRRNSCPIGPEPSGLYKTAQDTVVARNVPKLAVPTQRITDLGPARRSGTFPEF</sequence>
<evidence type="ECO:0000313" key="2">
    <source>
        <dbReference type="Proteomes" id="UP000759537"/>
    </source>
</evidence>
<dbReference type="OrthoDB" id="3213699at2759"/>
<keyword evidence="2" id="KW-1185">Reference proteome</keyword>
<dbReference type="AlphaFoldDB" id="A0A9P5JVT2"/>
<organism evidence="1 2">
    <name type="scientific">Russula ochroleuca</name>
    <dbReference type="NCBI Taxonomy" id="152965"/>
    <lineage>
        <taxon>Eukaryota</taxon>
        <taxon>Fungi</taxon>
        <taxon>Dikarya</taxon>
        <taxon>Basidiomycota</taxon>
        <taxon>Agaricomycotina</taxon>
        <taxon>Agaricomycetes</taxon>
        <taxon>Russulales</taxon>
        <taxon>Russulaceae</taxon>
        <taxon>Russula</taxon>
    </lineage>
</organism>
<comment type="caution">
    <text evidence="1">The sequence shown here is derived from an EMBL/GenBank/DDBJ whole genome shotgun (WGS) entry which is preliminary data.</text>
</comment>
<reference evidence="1" key="2">
    <citation type="journal article" date="2020" name="Nat. Commun.">
        <title>Large-scale genome sequencing of mycorrhizal fungi provides insights into the early evolution of symbiotic traits.</title>
        <authorList>
            <person name="Miyauchi S."/>
            <person name="Kiss E."/>
            <person name="Kuo A."/>
            <person name="Drula E."/>
            <person name="Kohler A."/>
            <person name="Sanchez-Garcia M."/>
            <person name="Morin E."/>
            <person name="Andreopoulos B."/>
            <person name="Barry K.W."/>
            <person name="Bonito G."/>
            <person name="Buee M."/>
            <person name="Carver A."/>
            <person name="Chen C."/>
            <person name="Cichocki N."/>
            <person name="Clum A."/>
            <person name="Culley D."/>
            <person name="Crous P.W."/>
            <person name="Fauchery L."/>
            <person name="Girlanda M."/>
            <person name="Hayes R.D."/>
            <person name="Keri Z."/>
            <person name="LaButti K."/>
            <person name="Lipzen A."/>
            <person name="Lombard V."/>
            <person name="Magnuson J."/>
            <person name="Maillard F."/>
            <person name="Murat C."/>
            <person name="Nolan M."/>
            <person name="Ohm R.A."/>
            <person name="Pangilinan J."/>
            <person name="Pereira M.F."/>
            <person name="Perotto S."/>
            <person name="Peter M."/>
            <person name="Pfister S."/>
            <person name="Riley R."/>
            <person name="Sitrit Y."/>
            <person name="Stielow J.B."/>
            <person name="Szollosi G."/>
            <person name="Zifcakova L."/>
            <person name="Stursova M."/>
            <person name="Spatafora J.W."/>
            <person name="Tedersoo L."/>
            <person name="Vaario L.M."/>
            <person name="Yamada A."/>
            <person name="Yan M."/>
            <person name="Wang P."/>
            <person name="Xu J."/>
            <person name="Bruns T."/>
            <person name="Baldrian P."/>
            <person name="Vilgalys R."/>
            <person name="Dunand C."/>
            <person name="Henrissat B."/>
            <person name="Grigoriev I.V."/>
            <person name="Hibbett D."/>
            <person name="Nagy L.G."/>
            <person name="Martin F.M."/>
        </authorList>
    </citation>
    <scope>NUCLEOTIDE SEQUENCE</scope>
    <source>
        <strain evidence="1">Prilba</strain>
    </source>
</reference>
<proteinExistence type="predicted"/>
<evidence type="ECO:0000313" key="1">
    <source>
        <dbReference type="EMBL" id="KAF8466062.1"/>
    </source>
</evidence>
<gene>
    <name evidence="1" type="ORF">DFH94DRAFT_698570</name>
</gene>
<reference evidence="1" key="1">
    <citation type="submission" date="2019-10" db="EMBL/GenBank/DDBJ databases">
        <authorList>
            <consortium name="DOE Joint Genome Institute"/>
            <person name="Kuo A."/>
            <person name="Miyauchi S."/>
            <person name="Kiss E."/>
            <person name="Drula E."/>
            <person name="Kohler A."/>
            <person name="Sanchez-Garcia M."/>
            <person name="Andreopoulos B."/>
            <person name="Barry K.W."/>
            <person name="Bonito G."/>
            <person name="Buee M."/>
            <person name="Carver A."/>
            <person name="Chen C."/>
            <person name="Cichocki N."/>
            <person name="Clum A."/>
            <person name="Culley D."/>
            <person name="Crous P.W."/>
            <person name="Fauchery L."/>
            <person name="Girlanda M."/>
            <person name="Hayes R."/>
            <person name="Keri Z."/>
            <person name="LaButti K."/>
            <person name="Lipzen A."/>
            <person name="Lombard V."/>
            <person name="Magnuson J."/>
            <person name="Maillard F."/>
            <person name="Morin E."/>
            <person name="Murat C."/>
            <person name="Nolan M."/>
            <person name="Ohm R."/>
            <person name="Pangilinan J."/>
            <person name="Pereira M."/>
            <person name="Perotto S."/>
            <person name="Peter M."/>
            <person name="Riley R."/>
            <person name="Sitrit Y."/>
            <person name="Stielow B."/>
            <person name="Szollosi G."/>
            <person name="Zifcakova L."/>
            <person name="Stursova M."/>
            <person name="Spatafora J.W."/>
            <person name="Tedersoo L."/>
            <person name="Vaario L.-M."/>
            <person name="Yamada A."/>
            <person name="Yan M."/>
            <person name="Wang P."/>
            <person name="Xu J."/>
            <person name="Bruns T."/>
            <person name="Baldrian P."/>
            <person name="Vilgalys R."/>
            <person name="Henrissat B."/>
            <person name="Grigoriev I.V."/>
            <person name="Hibbett D."/>
            <person name="Nagy L.G."/>
            <person name="Martin F.M."/>
        </authorList>
    </citation>
    <scope>NUCLEOTIDE SEQUENCE</scope>
    <source>
        <strain evidence="1">Prilba</strain>
    </source>
</reference>
<dbReference type="Proteomes" id="UP000759537">
    <property type="component" value="Unassembled WGS sequence"/>
</dbReference>
<protein>
    <submittedName>
        <fullName evidence="1">Uncharacterized protein</fullName>
    </submittedName>
</protein>